<feature type="transmembrane region" description="Helical" evidence="1">
    <location>
        <begin position="7"/>
        <end position="31"/>
    </location>
</feature>
<feature type="transmembrane region" description="Helical" evidence="1">
    <location>
        <begin position="82"/>
        <end position="102"/>
    </location>
</feature>
<keyword evidence="1" id="KW-0812">Transmembrane</keyword>
<organism evidence="2 3">
    <name type="scientific">Flavobacterium amnicola</name>
    <dbReference type="NCBI Taxonomy" id="2506422"/>
    <lineage>
        <taxon>Bacteria</taxon>
        <taxon>Pseudomonadati</taxon>
        <taxon>Bacteroidota</taxon>
        <taxon>Flavobacteriia</taxon>
        <taxon>Flavobacteriales</taxon>
        <taxon>Flavobacteriaceae</taxon>
        <taxon>Flavobacterium</taxon>
    </lineage>
</organism>
<reference evidence="3" key="1">
    <citation type="submission" date="2019-01" db="EMBL/GenBank/DDBJ databases">
        <title>Cytophagaceae bacterium strain CAR-16.</title>
        <authorList>
            <person name="Chen W.-M."/>
        </authorList>
    </citation>
    <scope>NUCLEOTIDE SEQUENCE [LARGE SCALE GENOMIC DNA]</scope>
    <source>
        <strain evidence="3">LLJ-11</strain>
    </source>
</reference>
<dbReference type="AlphaFoldDB" id="A0A4V1N2A6"/>
<comment type="caution">
    <text evidence="2">The sequence shown here is derived from an EMBL/GenBank/DDBJ whole genome shotgun (WGS) entry which is preliminary data.</text>
</comment>
<dbReference type="Proteomes" id="UP000290283">
    <property type="component" value="Unassembled WGS sequence"/>
</dbReference>
<protein>
    <recommendedName>
        <fullName evidence="4">DUF4345 domain-containing protein</fullName>
    </recommendedName>
</protein>
<feature type="transmembrane region" description="Helical" evidence="1">
    <location>
        <begin position="51"/>
        <end position="70"/>
    </location>
</feature>
<keyword evidence="3" id="KW-1185">Reference proteome</keyword>
<proteinExistence type="predicted"/>
<gene>
    <name evidence="2" type="ORF">EQG63_03690</name>
</gene>
<dbReference type="EMBL" id="SBKO01000001">
    <property type="protein sequence ID" value="RXR21051.1"/>
    <property type="molecule type" value="Genomic_DNA"/>
</dbReference>
<feature type="transmembrane region" description="Helical" evidence="1">
    <location>
        <begin position="108"/>
        <end position="126"/>
    </location>
</feature>
<name>A0A4V1N2A6_9FLAO</name>
<dbReference type="RefSeq" id="WP_129434547.1">
    <property type="nucleotide sequence ID" value="NZ_SBKO01000001.1"/>
</dbReference>
<dbReference type="OrthoDB" id="1360861at2"/>
<evidence type="ECO:0000313" key="3">
    <source>
        <dbReference type="Proteomes" id="UP000290283"/>
    </source>
</evidence>
<keyword evidence="1" id="KW-0472">Membrane</keyword>
<keyword evidence="1" id="KW-1133">Transmembrane helix</keyword>
<evidence type="ECO:0000256" key="1">
    <source>
        <dbReference type="SAM" id="Phobius"/>
    </source>
</evidence>
<sequence>MNKVSYYMVMTIGIITCLSFFPHAFLGMQAVLEHIAKGEIQEPAANGMRMIWLYSSIMMLVSGIWLLSVTPHILIGSHIARIQVLVLGIGLSVFGFGCTYISGNIDAMFAFTIEGIILIIATTFFYKKIHHINNHNSN</sequence>
<accession>A0A4V1N2A6</accession>
<evidence type="ECO:0008006" key="4">
    <source>
        <dbReference type="Google" id="ProtNLM"/>
    </source>
</evidence>
<evidence type="ECO:0000313" key="2">
    <source>
        <dbReference type="EMBL" id="RXR21051.1"/>
    </source>
</evidence>